<gene>
    <name evidence="1" type="ORF">FYJ39_08315</name>
</gene>
<dbReference type="EMBL" id="VUMD01000006">
    <property type="protein sequence ID" value="MSS36574.1"/>
    <property type="molecule type" value="Genomic_DNA"/>
</dbReference>
<protein>
    <submittedName>
        <fullName evidence="1">Uncharacterized protein</fullName>
    </submittedName>
</protein>
<dbReference type="Proteomes" id="UP000429958">
    <property type="component" value="Unassembled WGS sequence"/>
</dbReference>
<sequence length="136" mass="15511">MANEKWNHYDISRLSQGAVEMLPEVLEERGYTGKFKIHEHTLAIRSTYPVAARAFHEAEARAHKEPGHLVYIQQTTHSTLWVPESEAKTMKEAYQVALKAVENGWPADQDPTTAVGCIEDGNGFREEWELEYLPET</sequence>
<evidence type="ECO:0000313" key="1">
    <source>
        <dbReference type="EMBL" id="MSS36574.1"/>
    </source>
</evidence>
<comment type="caution">
    <text evidence="1">The sequence shown here is derived from an EMBL/GenBank/DDBJ whole genome shotgun (WGS) entry which is preliminary data.</text>
</comment>
<dbReference type="RefSeq" id="WP_154472017.1">
    <property type="nucleotide sequence ID" value="NZ_VUMD01000006.1"/>
</dbReference>
<keyword evidence="2" id="KW-1185">Reference proteome</keyword>
<organism evidence="1 2">
    <name type="scientific">Clostridium porci</name>
    <dbReference type="NCBI Taxonomy" id="2605778"/>
    <lineage>
        <taxon>Bacteria</taxon>
        <taxon>Bacillati</taxon>
        <taxon>Bacillota</taxon>
        <taxon>Clostridia</taxon>
        <taxon>Eubacteriales</taxon>
        <taxon>Clostridiaceae</taxon>
        <taxon>Clostridium</taxon>
    </lineage>
</organism>
<name>A0A7X2NKI0_9CLOT</name>
<proteinExistence type="predicted"/>
<dbReference type="AlphaFoldDB" id="A0A7X2NKI0"/>
<reference evidence="1 2" key="1">
    <citation type="submission" date="2019-08" db="EMBL/GenBank/DDBJ databases">
        <title>In-depth cultivation of the pig gut microbiome towards novel bacterial diversity and tailored functional studies.</title>
        <authorList>
            <person name="Wylensek D."/>
            <person name="Hitch T.C.A."/>
            <person name="Clavel T."/>
        </authorList>
    </citation>
    <scope>NUCLEOTIDE SEQUENCE [LARGE SCALE GENOMIC DNA]</scope>
    <source>
        <strain evidence="1 2">WCA-389-WT-23D1</strain>
    </source>
</reference>
<evidence type="ECO:0000313" key="2">
    <source>
        <dbReference type="Proteomes" id="UP000429958"/>
    </source>
</evidence>
<accession>A0A7X2NKI0</accession>